<dbReference type="GO" id="GO:0003677">
    <property type="term" value="F:DNA binding"/>
    <property type="evidence" value="ECO:0007669"/>
    <property type="project" value="UniProtKB-KW"/>
</dbReference>
<dbReference type="Gene3D" id="2.40.330.10">
    <property type="entry name" value="DNA-binding pseudobarrel domain"/>
    <property type="match status" value="1"/>
</dbReference>
<evidence type="ECO:0000256" key="3">
    <source>
        <dbReference type="ARBA" id="ARBA00023125"/>
    </source>
</evidence>
<dbReference type="GO" id="GO:0005634">
    <property type="term" value="C:nucleus"/>
    <property type="evidence" value="ECO:0007669"/>
    <property type="project" value="UniProtKB-SubCell"/>
</dbReference>
<keyword evidence="5" id="KW-0539">Nucleus</keyword>
<reference evidence="6" key="1">
    <citation type="journal article" date="2023" name="bioRxiv">
        <title>Improved chromosome-level genome assembly for marigold (Tagetes erecta).</title>
        <authorList>
            <person name="Jiang F."/>
            <person name="Yuan L."/>
            <person name="Wang S."/>
            <person name="Wang H."/>
            <person name="Xu D."/>
            <person name="Wang A."/>
            <person name="Fan W."/>
        </authorList>
    </citation>
    <scope>NUCLEOTIDE SEQUENCE</scope>
    <source>
        <strain evidence="6">WSJ</strain>
        <tissue evidence="6">Leaf</tissue>
    </source>
</reference>
<comment type="caution">
    <text evidence="6">The sequence shown here is derived from an EMBL/GenBank/DDBJ whole genome shotgun (WGS) entry which is preliminary data.</text>
</comment>
<protein>
    <recommendedName>
        <fullName evidence="8">TF-B3 domain-containing protein</fullName>
    </recommendedName>
</protein>
<proteinExistence type="predicted"/>
<dbReference type="AlphaFoldDB" id="A0AAD8KK19"/>
<name>A0AAD8KK19_TARER</name>
<accession>A0AAD8KK19</accession>
<keyword evidence="2" id="KW-0805">Transcription regulation</keyword>
<dbReference type="Proteomes" id="UP001229421">
    <property type="component" value="Unassembled WGS sequence"/>
</dbReference>
<evidence type="ECO:0000313" key="6">
    <source>
        <dbReference type="EMBL" id="KAK1424179.1"/>
    </source>
</evidence>
<evidence type="ECO:0000256" key="1">
    <source>
        <dbReference type="ARBA" id="ARBA00004123"/>
    </source>
</evidence>
<evidence type="ECO:0000256" key="4">
    <source>
        <dbReference type="ARBA" id="ARBA00023163"/>
    </source>
</evidence>
<gene>
    <name evidence="6" type="ORF">QVD17_19500</name>
</gene>
<dbReference type="InterPro" id="IPR015300">
    <property type="entry name" value="DNA-bd_pseudobarrel_sf"/>
</dbReference>
<sequence>MKNMEVQIGFQIVKRISSTMGLSRGLVLPKALINKLSMKRDLVKLLDSRGLEYSVRVFQFADDSFRIGNEELNLFWKRNVIIDSNISMLCFRIIGDDMLKVFCFNSDGLEVGYKNQNELLDRQNANRFLIQATPFTIYEQLLPECFLSNWNTSNLRAEIFGTKQNAKVEVVLQCREGERRKRASGFGGSQWMLFCLENNIDEGCMMMFQRVDGDKFNVNVPDKFYIDVFNKLGVGVGLTVDPGEEVVIYNSTTSGNSSGAQEEGWSDTETDDHELGLYGTFHQCRINGHMHSDQNPTIFIKFPSHLVESNQLNIPRSFVAKHDLHLFKKAIFSFGHMQFRGTLHIKKDSQRPGDLSHLICKLDWTKFVQKTGISIGEWVRFEMIPEGRSGRVLFFTIC</sequence>
<organism evidence="6 7">
    <name type="scientific">Tagetes erecta</name>
    <name type="common">African marigold</name>
    <dbReference type="NCBI Taxonomy" id="13708"/>
    <lineage>
        <taxon>Eukaryota</taxon>
        <taxon>Viridiplantae</taxon>
        <taxon>Streptophyta</taxon>
        <taxon>Embryophyta</taxon>
        <taxon>Tracheophyta</taxon>
        <taxon>Spermatophyta</taxon>
        <taxon>Magnoliopsida</taxon>
        <taxon>eudicotyledons</taxon>
        <taxon>Gunneridae</taxon>
        <taxon>Pentapetalae</taxon>
        <taxon>asterids</taxon>
        <taxon>campanulids</taxon>
        <taxon>Asterales</taxon>
        <taxon>Asteraceae</taxon>
        <taxon>Asteroideae</taxon>
        <taxon>Heliantheae alliance</taxon>
        <taxon>Tageteae</taxon>
        <taxon>Tagetes</taxon>
    </lineage>
</organism>
<evidence type="ECO:0000313" key="7">
    <source>
        <dbReference type="Proteomes" id="UP001229421"/>
    </source>
</evidence>
<keyword evidence="4" id="KW-0804">Transcription</keyword>
<comment type="subcellular location">
    <subcellularLocation>
        <location evidence="1">Nucleus</location>
    </subcellularLocation>
</comment>
<dbReference type="SUPFAM" id="SSF101936">
    <property type="entry name" value="DNA-binding pseudobarrel domain"/>
    <property type="match status" value="1"/>
</dbReference>
<evidence type="ECO:0008006" key="8">
    <source>
        <dbReference type="Google" id="ProtNLM"/>
    </source>
</evidence>
<keyword evidence="3" id="KW-0238">DNA-binding</keyword>
<keyword evidence="7" id="KW-1185">Reference proteome</keyword>
<evidence type="ECO:0000256" key="5">
    <source>
        <dbReference type="ARBA" id="ARBA00023242"/>
    </source>
</evidence>
<dbReference type="EMBL" id="JAUHHV010000005">
    <property type="protein sequence ID" value="KAK1424179.1"/>
    <property type="molecule type" value="Genomic_DNA"/>
</dbReference>
<evidence type="ECO:0000256" key="2">
    <source>
        <dbReference type="ARBA" id="ARBA00023015"/>
    </source>
</evidence>